<gene>
    <name evidence="3" type="ORF">E2K98_20200</name>
    <name evidence="2" type="ORF">RCG21_07310</name>
</gene>
<keyword evidence="5" id="KW-1185">Reference proteome</keyword>
<dbReference type="Proteomes" id="UP001178888">
    <property type="component" value="Unassembled WGS sequence"/>
</dbReference>
<feature type="domain" description="N-acetyltransferase" evidence="1">
    <location>
        <begin position="17"/>
        <end position="218"/>
    </location>
</feature>
<reference evidence="3 4" key="1">
    <citation type="submission" date="2019-03" db="EMBL/GenBank/DDBJ databases">
        <title>Bacillus niacini sp. nov. a Nicotinate-Metabolizing Mesophile Isolated from Soil.</title>
        <authorList>
            <person name="Zhang G."/>
        </authorList>
    </citation>
    <scope>NUCLEOTIDE SEQUENCE [LARGE SCALE GENOMIC DNA]</scope>
    <source>
        <strain evidence="3 4">WN066</strain>
    </source>
</reference>
<dbReference type="InterPro" id="IPR016181">
    <property type="entry name" value="Acyl_CoA_acyltransferase"/>
</dbReference>
<dbReference type="GO" id="GO:0016747">
    <property type="term" value="F:acyltransferase activity, transferring groups other than amino-acyl groups"/>
    <property type="evidence" value="ECO:0007669"/>
    <property type="project" value="InterPro"/>
</dbReference>
<dbReference type="Gene3D" id="3.40.630.30">
    <property type="match status" value="1"/>
</dbReference>
<dbReference type="InterPro" id="IPR000182">
    <property type="entry name" value="GNAT_dom"/>
</dbReference>
<organism evidence="3 4">
    <name type="scientific">Bacillus salipaludis</name>
    <dbReference type="NCBI Taxonomy" id="2547811"/>
    <lineage>
        <taxon>Bacteria</taxon>
        <taxon>Bacillati</taxon>
        <taxon>Bacillota</taxon>
        <taxon>Bacilli</taxon>
        <taxon>Bacillales</taxon>
        <taxon>Bacillaceae</taxon>
        <taxon>Bacillus</taxon>
    </lineage>
</organism>
<sequence>MYRSEFYVFDKNLPVPVIVRNYTKNDFSQLIDIQKECFPPPFPSELWWNEEQLINHVTLFQDGALCVEVNGELAGSLTGVCVDFDPNHPSHKWEEITDHGYIRNHQPNGNTLYIVDIGVRPKYRKLGIGKLMMQSMYHIVIQKGLDRLLGGGRMPGYRKLANKMTPEEYLQAIIKGDVKDPVITFLLHCGRVPIGLAENYLEDEESCNYAVLMEWKNPFK</sequence>
<dbReference type="CDD" id="cd04301">
    <property type="entry name" value="NAT_SF"/>
    <property type="match status" value="1"/>
</dbReference>
<evidence type="ECO:0000313" key="3">
    <source>
        <dbReference type="EMBL" id="TDK59036.1"/>
    </source>
</evidence>
<dbReference type="SUPFAM" id="SSF55729">
    <property type="entry name" value="Acyl-CoA N-acyltransferases (Nat)"/>
    <property type="match status" value="1"/>
</dbReference>
<dbReference type="EMBL" id="SMYO01000010">
    <property type="protein sequence ID" value="TDK59036.1"/>
    <property type="molecule type" value="Genomic_DNA"/>
</dbReference>
<dbReference type="RefSeq" id="WP_133337321.1">
    <property type="nucleotide sequence ID" value="NZ_JAVGVR010000001.1"/>
</dbReference>
<reference evidence="2" key="2">
    <citation type="submission" date="2023-08" db="EMBL/GenBank/DDBJ databases">
        <title>Nitrogen cycling bacteria in agricultural field soils.</title>
        <authorList>
            <person name="Jang J."/>
        </authorList>
    </citation>
    <scope>NUCLEOTIDE SEQUENCE</scope>
    <source>
        <strain evidence="2">PS3-36</strain>
    </source>
</reference>
<protein>
    <submittedName>
        <fullName evidence="3">GNAT family N-acetyltransferase</fullName>
    </submittedName>
</protein>
<comment type="caution">
    <text evidence="3">The sequence shown here is derived from an EMBL/GenBank/DDBJ whole genome shotgun (WGS) entry which is preliminary data.</text>
</comment>
<dbReference type="EMBL" id="JAVGVR010000001">
    <property type="protein sequence ID" value="MDQ6596204.1"/>
    <property type="molecule type" value="Genomic_DNA"/>
</dbReference>
<dbReference type="Pfam" id="PF00583">
    <property type="entry name" value="Acetyltransf_1"/>
    <property type="match status" value="1"/>
</dbReference>
<proteinExistence type="predicted"/>
<name>A0A4R5VNQ8_9BACI</name>
<dbReference type="AlphaFoldDB" id="A0A4R5VNQ8"/>
<accession>A0A4R5VNQ8</accession>
<keyword evidence="3" id="KW-0808">Transferase</keyword>
<evidence type="ECO:0000259" key="1">
    <source>
        <dbReference type="PROSITE" id="PS51186"/>
    </source>
</evidence>
<dbReference type="PROSITE" id="PS51186">
    <property type="entry name" value="GNAT"/>
    <property type="match status" value="1"/>
</dbReference>
<evidence type="ECO:0000313" key="2">
    <source>
        <dbReference type="EMBL" id="MDQ6596204.1"/>
    </source>
</evidence>
<dbReference type="Proteomes" id="UP000295132">
    <property type="component" value="Unassembled WGS sequence"/>
</dbReference>
<evidence type="ECO:0000313" key="5">
    <source>
        <dbReference type="Proteomes" id="UP001178888"/>
    </source>
</evidence>
<evidence type="ECO:0000313" key="4">
    <source>
        <dbReference type="Proteomes" id="UP000295132"/>
    </source>
</evidence>